<evidence type="ECO:0000313" key="2">
    <source>
        <dbReference type="Proteomes" id="UP001364695"/>
    </source>
</evidence>
<proteinExistence type="predicted"/>
<evidence type="ECO:0000313" key="1">
    <source>
        <dbReference type="EMBL" id="MEJ7138505.1"/>
    </source>
</evidence>
<comment type="caution">
    <text evidence="1">The sequence shown here is derived from an EMBL/GenBank/DDBJ whole genome shotgun (WGS) entry which is preliminary data.</text>
</comment>
<sequence length="3119" mass="322278">MATYILTNVVSQSPDLTVTRNADGSFTLTHPYGVDTLLPDLTGTYQRNELYKALPQAEYYKNADGSPKLDAKGEILYIPQTSYPLIYTLANPANLTQTARVNYSWNIVGADDAPTITGTTSGAIFEDAVTLTVTGTVNVVDPDLKNGVAYQNGTVAATGLKGTYGSLSIDASGHWTYTLNNSAANVQSLPAGVKVTDVINVTAGDGKTPIPITVTITGVNDIATVSSATGKLTEGQTTILNGKLTVVDVDAGEAIVGKVNGTTVSGDTTIKGTYGTLHLQPDGTWTYQLDNSLAAVKDLRAGATADETFNVVSKDGTGTGKITITISGIDQTVSINDGKAVFTEDAQPFVQSGKLVGTDASGNAVVFPAGTQDSIYGTFVLKADGSWTYTLKNDSDAVQSLAQGDVRTEKYTITSGEVTTTVNITINGVNDVPTITGTSTATVTENNGAATPVTAEGTLTVVDKDHDQSGTTAGNYQGQYGTIALDAKGHWVYTLDNKRPDVVALLNGQKLTDTVVVRTLDGTEKPITITINGTSTGVTVNDGKVTLVEDSNNYVGTGKLAGNDANGQALVFPAGTKTSDYGTFTVDAAGNWRYVLNNSADKVQALPKDATITETYDLTTTAGIKTQVVVTVVGVNDAPTITGTATGTVIEDTTLSTSGKLTVVDKDTGESALIPGTTAGTYGSLVLQADGSWVYTLDNAKAQPLQQDETKTEVFKVHTVDGTETTITVTVKGVNDVPTITGTTTSSVTENNNTGVVTTTGTLTVVDKDHDQSGTTAGTYTGTYGKVVVDGSGHWTYTLDQSKPGVTSLNTGDKLTDTIKIKTTDGTEQAITITINGDTSLTVVDQATLNAHPTVGVEDTTLALAWNLFGVTGSGTPSIKVTSLPADGVLQFNGHNVTVGETISKTDIDAGKLVFKPDANESGIAAFNAPGVGNEKNDYAQFRFQGVEGTATTAERTATIDIKPVTDQPTWGPVNQTVTVTTQSANTHGHVNYFENLNDGEAQGWRAYSSATPNVTARTEILPETYYGASDPSRKVLEVESDPGVNTLGRTFATKAGATYTFELDYSARAGVTEGTNSELTVLVNGKSIGVMNTHTVNWSHHSFTFQGSGSDLIELRSTDANAQGGIVDNIALTSNAAYSSGLVREVWTGLNIPVSAGGVGADLNVVENAVESAGAANRTQNITDLSLASVPAGETSRVTGLIYLEKGHTYTFTGAADDSFRLEVGGVTTVASATYGTNGGRFSGTFTPTEDAWHTLTVFHRNESGPGSLDVNVSVDGGAAKDLNASNFALAKNLADLTSAGIQVSALQENASGEGGYYVSQKTSSTTTVTVVSDGTQPIEITTLENIPQDIPKLTPKFFDNDGSEVEKIFIKGLPAGFRLVDGQGHGYTITEANAAAGVPVYSNKGSASGNWDLSTLEVIPAKDFVGTVNAIAVATSQDVGDVEKHADLPIKLTWTPVDVVTLGTPAVITGTATGTVVEDTTLSTSGKLVVTDPDAGQAALIPGTQTGAYGSLVLQADGTWKYDLDNAKAQPLQQNETKTEVFQVHSVDGTESTITVTVKGVNDVPTITGTTTQTVTENNNTGVVTTTGKITVVDADHDQSGVTAGTYTGAYGKIIFGADGTWTYTLDQSKPAVTGLNDGQHLTDTITYRTLDGTQETITVNINGKSLPDTAAINGLVFKDLNDNGIRDTNDTGIAAVGVELRDAAGKLVATTTTDASGAYHFGNLAAGQYVVDFVQSSAALSGLKLVAANQGTDPTHNSDVTNIAANSTSVLALAQGQTLNNIDAGYAPPQVGTVSGTVWNDTNGDGIRQAGEAGIAGATVDLRIAGGTTSVGTTTTDANGNYSFTNVKAGNYFVDFAEDKAPLLGKTFSAANQGSDDSKDSDVTNATAGWTGNFALAAGGAVEHVDAGINTSRTSAITGLVFKDLNDNGIRDTNDTGIAAVGVELRQPDGTLVARTTTDASGAYSFTSLAAGQYVVDFVEGSAALNGLKLVAANQGSDATRNSDASNTDWNATGVLNLAQGQTLSNIDAGYAPPQKGTVSGTVWNDTNNDGIHQAGEAGIAGVVVDLRIAGGTTSVGQTTTDANGNYVFNNVTPGNYFVDFAEDKAPLVGRSFASALQGSDRSVDSDVTNYTAGWTGNFAVASGGSVEHIDAGIRPVPVASSVSGSVWNDTNNDGIRQAGEAGIAGVTVDLRIAGTRTSVGTTTTDANGNYTFSNVKEGSYFVDFAEDKAPLIGRSFTAAHQGSNTAVDSDVTNAQIGFTDDFTLKTGQSVEHIDAGIRPASSVSGSVWNDTNNDGIRQAGEAGIAGVTVDLRVAGTINSVATVTTDANGNYVFNNVKEGNYFVDFAEDKAPLIGRNFASGLQGSDRNVDSDVTNYVAGWTHDISVTSGNSVQHIDAGIRPILPNSVSGLVWLDSDNDRQFTAGEKGIAGVTAVLYATDDAGNAMNKVVATTTTDADGRYTFTNVPAGRYFVDFNESQLPSGARFYGGGASEIRDSSNSGWSSPFTLAQGQQVSIDAAASNVPQFGTIITKSSTPLGWGAYVELKDAVTQQVVRHYDYPNNTSNYTFNDVPPGQYYLIVRAAGMLAGGDIVDRWASSGAFYNTGSTAVFTVEGGQTYTKLFNAQSPIAIDLNEDGLINTVGVEHAGDHKFDLLGTGDKVKSGWLAKGDGFLVIDTNHNGKIDNVNEMFGGAIGQGFAKLAKFDTNGDGYINVQDKDFGELKVWVDANGDRITDPGELKTLAEVGIVAIKVGYEIAPGSDGTGNVVIEKSYAIRADGSHVLLGDVYFQLDSDNLSQANVDALANQAAASAEAVASLTEAERAAIGLAQSAALSGAQLEHGTSGSDVFAINLDSNGHLHAGTALLVKGFGTASIADGGDALDLRNVVNLKDGAAHSDYVSFEAVKDGSGTVVHIMSNGDGVETAAVLLQGVDLTAGGTLSDSAIVSQLENTGKLFLSGGKGVEVVSDSVATTPDASATDASTAVDTHHTALVDHGQALLADVLDIALGHAGADKAAADTSSLKGLLQAGESLHLADLLPTASNGQVDLTALLGGLPTGTTASDVSHAVQTVTTALADSSNSLHTVVTDALGALGGDPQQLVAELTRLGDQLKTQQQHS</sequence>
<dbReference type="EMBL" id="JAWDIE010000011">
    <property type="protein sequence ID" value="MEJ7138505.1"/>
    <property type="molecule type" value="Genomic_DNA"/>
</dbReference>
<keyword evidence="2" id="KW-1185">Reference proteome</keyword>
<accession>A0ACC6P2N1</accession>
<dbReference type="Proteomes" id="UP001364695">
    <property type="component" value="Unassembled WGS sequence"/>
</dbReference>
<protein>
    <submittedName>
        <fullName evidence="1">VCBS domain-containing protein</fullName>
    </submittedName>
</protein>
<reference evidence="1" key="1">
    <citation type="submission" date="2023-10" db="EMBL/GenBank/DDBJ databases">
        <title>Amphibacter perezi, gen. nov., sp. nov. a novel taxa of the family Comamonadaceae, class Betaproteobacteria isolated from the skin microbiota of Pelophylax perezi from different populations.</title>
        <authorList>
            <person name="Costa S."/>
            <person name="Proenca D.N."/>
            <person name="Lopes I."/>
            <person name="Morais P.V."/>
        </authorList>
    </citation>
    <scope>NUCLEOTIDE SEQUENCE</scope>
    <source>
        <strain evidence="1">SL12-8</strain>
    </source>
</reference>
<organism evidence="1 2">
    <name type="scientific">Amphibiibacter pelophylacis</name>
    <dbReference type="NCBI Taxonomy" id="1799477"/>
    <lineage>
        <taxon>Bacteria</taxon>
        <taxon>Pseudomonadati</taxon>
        <taxon>Pseudomonadota</taxon>
        <taxon>Betaproteobacteria</taxon>
        <taxon>Burkholderiales</taxon>
        <taxon>Sphaerotilaceae</taxon>
        <taxon>Amphibiibacter</taxon>
    </lineage>
</organism>
<name>A0ACC6P2N1_9BURK</name>
<gene>
    <name evidence="1" type="ORF">RV045_08685</name>
</gene>